<dbReference type="STRING" id="602072.A0A1R3R7D0"/>
<feature type="domain" description="C2H2-type" evidence="9">
    <location>
        <begin position="12"/>
        <end position="32"/>
    </location>
</feature>
<keyword evidence="5" id="KW-0805">Transcription regulation</keyword>
<evidence type="ECO:0000256" key="4">
    <source>
        <dbReference type="ARBA" id="ARBA00022833"/>
    </source>
</evidence>
<feature type="non-terminal residue" evidence="10">
    <location>
        <position position="125"/>
    </location>
</feature>
<keyword evidence="1" id="KW-0479">Metal-binding</keyword>
<dbReference type="OrthoDB" id="5423818at2759"/>
<evidence type="ECO:0000256" key="2">
    <source>
        <dbReference type="ARBA" id="ARBA00022737"/>
    </source>
</evidence>
<dbReference type="InterPro" id="IPR013087">
    <property type="entry name" value="Znf_C2H2_type"/>
</dbReference>
<evidence type="ECO:0000256" key="8">
    <source>
        <dbReference type="ARBA" id="ARBA00023242"/>
    </source>
</evidence>
<dbReference type="FunFam" id="3.30.160.60:FF:000100">
    <property type="entry name" value="Zinc finger 45-like"/>
    <property type="match status" value="1"/>
</dbReference>
<protein>
    <recommendedName>
        <fullName evidence="9">C2H2-type domain-containing protein</fullName>
    </recommendedName>
</protein>
<dbReference type="Pfam" id="PF00096">
    <property type="entry name" value="zf-C2H2"/>
    <property type="match status" value="2"/>
</dbReference>
<keyword evidence="6" id="KW-0238">DNA-binding</keyword>
<dbReference type="Gene3D" id="4.10.240.10">
    <property type="entry name" value="Zn(2)-C6 fungal-type DNA-binding domain"/>
    <property type="match status" value="1"/>
</dbReference>
<evidence type="ECO:0000256" key="6">
    <source>
        <dbReference type="ARBA" id="ARBA00023125"/>
    </source>
</evidence>
<sequence>MAPERHQSRIECTLCHKGFSTKSHLRRHEATHAPSAKAACGFCGRAYRRSDVLRRHVQTCKQRGDCAPTHAKPGRRRKACNACVEARSFCDGEYPCEGCLQKGFDCSFSHMQERSSASVSPRKVT</sequence>
<evidence type="ECO:0000256" key="1">
    <source>
        <dbReference type="ARBA" id="ARBA00022723"/>
    </source>
</evidence>
<dbReference type="PROSITE" id="PS00028">
    <property type="entry name" value="ZINC_FINGER_C2H2_1"/>
    <property type="match status" value="1"/>
</dbReference>
<keyword evidence="7" id="KW-0804">Transcription</keyword>
<dbReference type="OMA" id="CAPTHAK"/>
<dbReference type="GO" id="GO:0000981">
    <property type="term" value="F:DNA-binding transcription factor activity, RNA polymerase II-specific"/>
    <property type="evidence" value="ECO:0007669"/>
    <property type="project" value="InterPro"/>
</dbReference>
<keyword evidence="4" id="KW-0862">Zinc</keyword>
<evidence type="ECO:0000256" key="7">
    <source>
        <dbReference type="ARBA" id="ARBA00023163"/>
    </source>
</evidence>
<dbReference type="EMBL" id="KV907532">
    <property type="protein sequence ID" value="OOF90379.1"/>
    <property type="molecule type" value="Genomic_DNA"/>
</dbReference>
<dbReference type="Pfam" id="PF00172">
    <property type="entry name" value="Zn_clus"/>
    <property type="match status" value="1"/>
</dbReference>
<dbReference type="SMART" id="SM00355">
    <property type="entry name" value="ZnF_C2H2"/>
    <property type="match status" value="2"/>
</dbReference>
<accession>A0A1R3R7D0</accession>
<dbReference type="Gene3D" id="3.30.160.60">
    <property type="entry name" value="Classic Zinc Finger"/>
    <property type="match status" value="1"/>
</dbReference>
<evidence type="ECO:0000313" key="10">
    <source>
        <dbReference type="EMBL" id="OOF90379.1"/>
    </source>
</evidence>
<dbReference type="Proteomes" id="UP000188318">
    <property type="component" value="Unassembled WGS sequence"/>
</dbReference>
<gene>
    <name evidence="10" type="ORF">ASPCADRAFT_59494</name>
</gene>
<proteinExistence type="predicted"/>
<dbReference type="VEuPathDB" id="FungiDB:ASPCADRAFT_59494"/>
<dbReference type="PANTHER" id="PTHR47660">
    <property type="entry name" value="TRANSCRIPTION FACTOR WITH C2H2 AND ZN(2)-CYS(6) DNA BINDING DOMAIN (EUROFUNG)-RELATED-RELATED"/>
    <property type="match status" value="1"/>
</dbReference>
<reference evidence="11" key="1">
    <citation type="journal article" date="2017" name="Genome Biol.">
        <title>Comparative genomics reveals high biological diversity and specific adaptations in the industrially and medically important fungal genus Aspergillus.</title>
        <authorList>
            <person name="de Vries R.P."/>
            <person name="Riley R."/>
            <person name="Wiebenga A."/>
            <person name="Aguilar-Osorio G."/>
            <person name="Amillis S."/>
            <person name="Uchima C.A."/>
            <person name="Anderluh G."/>
            <person name="Asadollahi M."/>
            <person name="Askin M."/>
            <person name="Barry K."/>
            <person name="Battaglia E."/>
            <person name="Bayram O."/>
            <person name="Benocci T."/>
            <person name="Braus-Stromeyer S.A."/>
            <person name="Caldana C."/>
            <person name="Canovas D."/>
            <person name="Cerqueira G.C."/>
            <person name="Chen F."/>
            <person name="Chen W."/>
            <person name="Choi C."/>
            <person name="Clum A."/>
            <person name="Dos Santos R.A."/>
            <person name="Damasio A.R."/>
            <person name="Diallinas G."/>
            <person name="Emri T."/>
            <person name="Fekete E."/>
            <person name="Flipphi M."/>
            <person name="Freyberg S."/>
            <person name="Gallo A."/>
            <person name="Gournas C."/>
            <person name="Habgood R."/>
            <person name="Hainaut M."/>
            <person name="Harispe M.L."/>
            <person name="Henrissat B."/>
            <person name="Hilden K.S."/>
            <person name="Hope R."/>
            <person name="Hossain A."/>
            <person name="Karabika E."/>
            <person name="Karaffa L."/>
            <person name="Karanyi Z."/>
            <person name="Krasevec N."/>
            <person name="Kuo A."/>
            <person name="Kusch H."/>
            <person name="LaButti K."/>
            <person name="Lagendijk E.L."/>
            <person name="Lapidus A."/>
            <person name="Levasseur A."/>
            <person name="Lindquist E."/>
            <person name="Lipzen A."/>
            <person name="Logrieco A.F."/>
            <person name="MacCabe A."/>
            <person name="Maekelae M.R."/>
            <person name="Malavazi I."/>
            <person name="Melin P."/>
            <person name="Meyer V."/>
            <person name="Mielnichuk N."/>
            <person name="Miskei M."/>
            <person name="Molnar A.P."/>
            <person name="Mule G."/>
            <person name="Ngan C.Y."/>
            <person name="Orejas M."/>
            <person name="Orosz E."/>
            <person name="Ouedraogo J.P."/>
            <person name="Overkamp K.M."/>
            <person name="Park H.-S."/>
            <person name="Perrone G."/>
            <person name="Piumi F."/>
            <person name="Punt P.J."/>
            <person name="Ram A.F."/>
            <person name="Ramon A."/>
            <person name="Rauscher S."/>
            <person name="Record E."/>
            <person name="Riano-Pachon D.M."/>
            <person name="Robert V."/>
            <person name="Roehrig J."/>
            <person name="Ruller R."/>
            <person name="Salamov A."/>
            <person name="Salih N.S."/>
            <person name="Samson R.A."/>
            <person name="Sandor E."/>
            <person name="Sanguinetti M."/>
            <person name="Schuetze T."/>
            <person name="Sepcic K."/>
            <person name="Shelest E."/>
            <person name="Sherlock G."/>
            <person name="Sophianopoulou V."/>
            <person name="Squina F.M."/>
            <person name="Sun H."/>
            <person name="Susca A."/>
            <person name="Todd R.B."/>
            <person name="Tsang A."/>
            <person name="Unkles S.E."/>
            <person name="van de Wiele N."/>
            <person name="van Rossen-Uffink D."/>
            <person name="Oliveira J.V."/>
            <person name="Vesth T.C."/>
            <person name="Visser J."/>
            <person name="Yu J.-H."/>
            <person name="Zhou M."/>
            <person name="Andersen M.R."/>
            <person name="Archer D.B."/>
            <person name="Baker S.E."/>
            <person name="Benoit I."/>
            <person name="Brakhage A.A."/>
            <person name="Braus G.H."/>
            <person name="Fischer R."/>
            <person name="Frisvad J.C."/>
            <person name="Goldman G.H."/>
            <person name="Houbraken J."/>
            <person name="Oakley B."/>
            <person name="Pocsi I."/>
            <person name="Scazzocchio C."/>
            <person name="Seiboth B."/>
            <person name="vanKuyk P.A."/>
            <person name="Wortman J."/>
            <person name="Dyer P.S."/>
            <person name="Grigoriev I.V."/>
        </authorList>
    </citation>
    <scope>NUCLEOTIDE SEQUENCE [LARGE SCALE GENOMIC DNA]</scope>
    <source>
        <strain evidence="11">ITEM 5010</strain>
    </source>
</reference>
<dbReference type="InterPro" id="IPR036864">
    <property type="entry name" value="Zn2-C6_fun-type_DNA-bd_sf"/>
</dbReference>
<evidence type="ECO:0000256" key="5">
    <source>
        <dbReference type="ARBA" id="ARBA00023015"/>
    </source>
</evidence>
<evidence type="ECO:0000259" key="9">
    <source>
        <dbReference type="PROSITE" id="PS00028"/>
    </source>
</evidence>
<dbReference type="AlphaFoldDB" id="A0A1R3R7D0"/>
<dbReference type="SUPFAM" id="SSF57701">
    <property type="entry name" value="Zn2/Cys6 DNA-binding domain"/>
    <property type="match status" value="1"/>
</dbReference>
<dbReference type="GO" id="GO:0003677">
    <property type="term" value="F:DNA binding"/>
    <property type="evidence" value="ECO:0007669"/>
    <property type="project" value="UniProtKB-KW"/>
</dbReference>
<dbReference type="GO" id="GO:0008270">
    <property type="term" value="F:zinc ion binding"/>
    <property type="evidence" value="ECO:0007669"/>
    <property type="project" value="UniProtKB-KW"/>
</dbReference>
<dbReference type="SMART" id="SM00066">
    <property type="entry name" value="GAL4"/>
    <property type="match status" value="1"/>
</dbReference>
<keyword evidence="2" id="KW-0677">Repeat</keyword>
<keyword evidence="8" id="KW-0539">Nucleus</keyword>
<dbReference type="InterPro" id="IPR001138">
    <property type="entry name" value="Zn2Cys6_DnaBD"/>
</dbReference>
<dbReference type="SUPFAM" id="SSF57667">
    <property type="entry name" value="beta-beta-alpha zinc fingers"/>
    <property type="match status" value="1"/>
</dbReference>
<evidence type="ECO:0000256" key="3">
    <source>
        <dbReference type="ARBA" id="ARBA00022771"/>
    </source>
</evidence>
<name>A0A1R3R7D0_ASPC5</name>
<evidence type="ECO:0000313" key="11">
    <source>
        <dbReference type="Proteomes" id="UP000188318"/>
    </source>
</evidence>
<organism evidence="10 11">
    <name type="scientific">Aspergillus carbonarius (strain ITEM 5010)</name>
    <dbReference type="NCBI Taxonomy" id="602072"/>
    <lineage>
        <taxon>Eukaryota</taxon>
        <taxon>Fungi</taxon>
        <taxon>Dikarya</taxon>
        <taxon>Ascomycota</taxon>
        <taxon>Pezizomycotina</taxon>
        <taxon>Eurotiomycetes</taxon>
        <taxon>Eurotiomycetidae</taxon>
        <taxon>Eurotiales</taxon>
        <taxon>Aspergillaceae</taxon>
        <taxon>Aspergillus</taxon>
        <taxon>Aspergillus subgen. Circumdati</taxon>
    </lineage>
</organism>
<keyword evidence="11" id="KW-1185">Reference proteome</keyword>
<keyword evidence="3" id="KW-0863">Zinc-finger</keyword>
<dbReference type="GO" id="GO:0009893">
    <property type="term" value="P:positive regulation of metabolic process"/>
    <property type="evidence" value="ECO:0007669"/>
    <property type="project" value="UniProtKB-ARBA"/>
</dbReference>
<dbReference type="InterPro" id="IPR036236">
    <property type="entry name" value="Znf_C2H2_sf"/>
</dbReference>